<gene>
    <name evidence="8" type="primary">bla</name>
    <name evidence="8" type="ORF">ACFQ1S_32475</name>
</gene>
<evidence type="ECO:0000256" key="2">
    <source>
        <dbReference type="ARBA" id="ARBA00012865"/>
    </source>
</evidence>
<keyword evidence="4 5" id="KW-0046">Antibiotic resistance</keyword>
<reference evidence="9" key="1">
    <citation type="journal article" date="2019" name="Int. J. Syst. Evol. Microbiol.">
        <title>The Global Catalogue of Microorganisms (GCM) 10K type strain sequencing project: providing services to taxonomists for standard genome sequencing and annotation.</title>
        <authorList>
            <consortium name="The Broad Institute Genomics Platform"/>
            <consortium name="The Broad Institute Genome Sequencing Center for Infectious Disease"/>
            <person name="Wu L."/>
            <person name="Ma J."/>
        </authorList>
    </citation>
    <scope>NUCLEOTIDE SEQUENCE [LARGE SCALE GENOMIC DNA]</scope>
    <source>
        <strain evidence="9">JCM 31486</strain>
    </source>
</reference>
<evidence type="ECO:0000313" key="9">
    <source>
        <dbReference type="Proteomes" id="UP001597045"/>
    </source>
</evidence>
<comment type="catalytic activity">
    <reaction evidence="5">
        <text>a beta-lactam + H2O = a substituted beta-amino acid</text>
        <dbReference type="Rhea" id="RHEA:20401"/>
        <dbReference type="ChEBI" id="CHEBI:15377"/>
        <dbReference type="ChEBI" id="CHEBI:35627"/>
        <dbReference type="ChEBI" id="CHEBI:140347"/>
        <dbReference type="EC" id="3.5.2.6"/>
    </reaction>
</comment>
<evidence type="ECO:0000259" key="7">
    <source>
        <dbReference type="Pfam" id="PF13354"/>
    </source>
</evidence>
<feature type="signal peptide" evidence="6">
    <location>
        <begin position="1"/>
        <end position="16"/>
    </location>
</feature>
<dbReference type="EMBL" id="JBHTIS010002482">
    <property type="protein sequence ID" value="MFD1049914.1"/>
    <property type="molecule type" value="Genomic_DNA"/>
</dbReference>
<dbReference type="EC" id="3.5.2.6" evidence="2 5"/>
<dbReference type="SUPFAM" id="SSF56601">
    <property type="entry name" value="beta-lactamase/transpeptidase-like"/>
    <property type="match status" value="1"/>
</dbReference>
<feature type="non-terminal residue" evidence="8">
    <location>
        <position position="234"/>
    </location>
</feature>
<dbReference type="InterPro" id="IPR012338">
    <property type="entry name" value="Beta-lactam/transpept-like"/>
</dbReference>
<dbReference type="InterPro" id="IPR045155">
    <property type="entry name" value="Beta-lactam_cat"/>
</dbReference>
<evidence type="ECO:0000256" key="3">
    <source>
        <dbReference type="ARBA" id="ARBA00022801"/>
    </source>
</evidence>
<dbReference type="Gene3D" id="3.40.710.10">
    <property type="entry name" value="DD-peptidase/beta-lactamase superfamily"/>
    <property type="match status" value="1"/>
</dbReference>
<comment type="similarity">
    <text evidence="1 5">Belongs to the class-A beta-lactamase family.</text>
</comment>
<name>A0ABW3MKX8_9PSEU</name>
<feature type="domain" description="Beta-lactamase class A catalytic" evidence="7">
    <location>
        <begin position="47"/>
        <end position="234"/>
    </location>
</feature>
<dbReference type="InterPro" id="IPR023650">
    <property type="entry name" value="Beta-lactam_class-A_AS"/>
</dbReference>
<keyword evidence="9" id="KW-1185">Reference proteome</keyword>
<keyword evidence="6" id="KW-0732">Signal</keyword>
<dbReference type="PANTHER" id="PTHR35333:SF3">
    <property type="entry name" value="BETA-LACTAMASE-TYPE TRANSPEPTIDASE FOLD CONTAINING PROTEIN"/>
    <property type="match status" value="1"/>
</dbReference>
<evidence type="ECO:0000256" key="4">
    <source>
        <dbReference type="ARBA" id="ARBA00023251"/>
    </source>
</evidence>
<evidence type="ECO:0000256" key="6">
    <source>
        <dbReference type="SAM" id="SignalP"/>
    </source>
</evidence>
<dbReference type="InterPro" id="IPR000871">
    <property type="entry name" value="Beta-lactam_class-A"/>
</dbReference>
<dbReference type="Proteomes" id="UP001597045">
    <property type="component" value="Unassembled WGS sequence"/>
</dbReference>
<dbReference type="Pfam" id="PF13354">
    <property type="entry name" value="Beta-lactamase2"/>
    <property type="match status" value="1"/>
</dbReference>
<dbReference type="PANTHER" id="PTHR35333">
    <property type="entry name" value="BETA-LACTAMASE"/>
    <property type="match status" value="1"/>
</dbReference>
<evidence type="ECO:0000256" key="5">
    <source>
        <dbReference type="RuleBase" id="RU361140"/>
    </source>
</evidence>
<sequence length="234" mass="25014">MSRLIVLAAFVLVACGAPQPTPVPRTAEQIQQPDFAALEAAYGARLGVYAVDTGSGREVTYHSEDRFAYASTHKVLTAGLVLRKTALDGLDRRITYSRTDVVANSPVTGKHVATGMTLREVMDAALRYSDNTAANLMFAELGGPAAVGTALRDLGDTTIHVDRTETALNETNPGDLRDTTTPHAMALSVRGFTLGSLLPQEKRTLLTDMMRANTTGGELIRAGVPTDWQVADKT</sequence>
<dbReference type="PROSITE" id="PS51257">
    <property type="entry name" value="PROKAR_LIPOPROTEIN"/>
    <property type="match status" value="1"/>
</dbReference>
<protein>
    <recommendedName>
        <fullName evidence="2 5">Beta-lactamase</fullName>
        <ecNumber evidence="2 5">3.5.2.6</ecNumber>
    </recommendedName>
</protein>
<feature type="chain" id="PRO_5045143242" description="Beta-lactamase" evidence="6">
    <location>
        <begin position="17"/>
        <end position="234"/>
    </location>
</feature>
<dbReference type="NCBIfam" id="NF033103">
    <property type="entry name" value="bla_class_A"/>
    <property type="match status" value="1"/>
</dbReference>
<dbReference type="PRINTS" id="PR00118">
    <property type="entry name" value="BLACTAMASEA"/>
</dbReference>
<evidence type="ECO:0000313" key="8">
    <source>
        <dbReference type="EMBL" id="MFD1049914.1"/>
    </source>
</evidence>
<proteinExistence type="inferred from homology"/>
<comment type="caution">
    <text evidence="8">The sequence shown here is derived from an EMBL/GenBank/DDBJ whole genome shotgun (WGS) entry which is preliminary data.</text>
</comment>
<evidence type="ECO:0000256" key="1">
    <source>
        <dbReference type="ARBA" id="ARBA00009009"/>
    </source>
</evidence>
<dbReference type="PROSITE" id="PS00146">
    <property type="entry name" value="BETA_LACTAMASE_A"/>
    <property type="match status" value="1"/>
</dbReference>
<organism evidence="8 9">
    <name type="scientific">Kibdelosporangium lantanae</name>
    <dbReference type="NCBI Taxonomy" id="1497396"/>
    <lineage>
        <taxon>Bacteria</taxon>
        <taxon>Bacillati</taxon>
        <taxon>Actinomycetota</taxon>
        <taxon>Actinomycetes</taxon>
        <taxon>Pseudonocardiales</taxon>
        <taxon>Pseudonocardiaceae</taxon>
        <taxon>Kibdelosporangium</taxon>
    </lineage>
</organism>
<keyword evidence="3 5" id="KW-0378">Hydrolase</keyword>
<accession>A0ABW3MKX8</accession>
<dbReference type="GO" id="GO:0008800">
    <property type="term" value="F:beta-lactamase activity"/>
    <property type="evidence" value="ECO:0007669"/>
    <property type="project" value="UniProtKB-EC"/>
</dbReference>